<dbReference type="SMART" id="SM00533">
    <property type="entry name" value="MUTSd"/>
    <property type="match status" value="1"/>
</dbReference>
<keyword evidence="9" id="KW-0539">Nucleus</keyword>
<evidence type="ECO:0000259" key="13">
    <source>
        <dbReference type="PROSITE" id="PS00486"/>
    </source>
</evidence>
<dbReference type="Gene3D" id="3.40.50.300">
    <property type="entry name" value="P-loop containing nucleotide triphosphate hydrolases"/>
    <property type="match status" value="1"/>
</dbReference>
<dbReference type="Gene3D" id="3.30.420.110">
    <property type="entry name" value="MutS, connector domain"/>
    <property type="match status" value="1"/>
</dbReference>
<keyword evidence="4 12" id="KW-0547">Nucleotide-binding</keyword>
<dbReference type="GO" id="GO:0002204">
    <property type="term" value="P:somatic recombination of immunoglobulin genes involved in immune response"/>
    <property type="evidence" value="ECO:0007669"/>
    <property type="project" value="TreeGrafter"/>
</dbReference>
<dbReference type="InterPro" id="IPR036678">
    <property type="entry name" value="MutS_con_dom_sf"/>
</dbReference>
<evidence type="ECO:0000256" key="4">
    <source>
        <dbReference type="ARBA" id="ARBA00022741"/>
    </source>
</evidence>
<dbReference type="InterPro" id="IPR000432">
    <property type="entry name" value="DNA_mismatch_repair_MutS_C"/>
</dbReference>
<keyword evidence="7 12" id="KW-0238">DNA-binding</keyword>
<feature type="domain" description="DNA mismatch repair proteins mutS family" evidence="13">
    <location>
        <begin position="742"/>
        <end position="758"/>
    </location>
</feature>
<dbReference type="GO" id="GO:0006312">
    <property type="term" value="P:mitotic recombination"/>
    <property type="evidence" value="ECO:0007669"/>
    <property type="project" value="TreeGrafter"/>
</dbReference>
<evidence type="ECO:0000256" key="2">
    <source>
        <dbReference type="ARBA" id="ARBA00006271"/>
    </source>
</evidence>
<dbReference type="InterPro" id="IPR007860">
    <property type="entry name" value="DNA_mmatch_repair_MutS_con_dom"/>
</dbReference>
<keyword evidence="6" id="KW-0067">ATP-binding</keyword>
<proteinExistence type="inferred from homology"/>
<dbReference type="AlphaFoldDB" id="A0A8D2ZTF2"/>
<dbReference type="PANTHER" id="PTHR11361">
    <property type="entry name" value="DNA MISMATCH REPAIR PROTEIN MUTS FAMILY MEMBER"/>
    <property type="match status" value="1"/>
</dbReference>
<evidence type="ECO:0000256" key="10">
    <source>
        <dbReference type="ARBA" id="ARBA00029795"/>
    </source>
</evidence>
<dbReference type="Ensembl" id="ENSSMAT00000007407.2">
    <property type="protein sequence ID" value="ENSSMAP00000007309.2"/>
    <property type="gene ID" value="ENSSMAG00000004474.2"/>
</dbReference>
<reference evidence="14" key="1">
    <citation type="submission" date="2023-05" db="EMBL/GenBank/DDBJ databases">
        <title>High-quality long-read genome of Scophthalmus maximus.</title>
        <authorList>
            <person name="Lien S."/>
            <person name="Martinez P."/>
        </authorList>
    </citation>
    <scope>NUCLEOTIDE SEQUENCE [LARGE SCALE GENOMIC DNA]</scope>
</reference>
<dbReference type="Pfam" id="PF01624">
    <property type="entry name" value="MutS_I"/>
    <property type="match status" value="1"/>
</dbReference>
<keyword evidence="5 12" id="KW-0227">DNA damage</keyword>
<evidence type="ECO:0000256" key="3">
    <source>
        <dbReference type="ARBA" id="ARBA00019549"/>
    </source>
</evidence>
<evidence type="ECO:0000256" key="12">
    <source>
        <dbReference type="RuleBase" id="RU003756"/>
    </source>
</evidence>
<evidence type="ECO:0000256" key="5">
    <source>
        <dbReference type="ARBA" id="ARBA00022763"/>
    </source>
</evidence>
<dbReference type="FunFam" id="1.10.1420.10:FF:000003">
    <property type="entry name" value="DNA mismatch repair protein"/>
    <property type="match status" value="1"/>
</dbReference>
<evidence type="ECO:0000256" key="7">
    <source>
        <dbReference type="ARBA" id="ARBA00023125"/>
    </source>
</evidence>
<dbReference type="SUPFAM" id="SSF48334">
    <property type="entry name" value="DNA repair protein MutS, domain III"/>
    <property type="match status" value="1"/>
</dbReference>
<dbReference type="PANTHER" id="PTHR11361:SF35">
    <property type="entry name" value="DNA MISMATCH REPAIR PROTEIN MSH2"/>
    <property type="match status" value="1"/>
</dbReference>
<dbReference type="InterPro" id="IPR007861">
    <property type="entry name" value="DNA_mismatch_repair_MutS_clamp"/>
</dbReference>
<dbReference type="PIRSF" id="PIRSF005813">
    <property type="entry name" value="MSH2"/>
    <property type="match status" value="1"/>
</dbReference>
<accession>A0A8D2ZTF2</accession>
<evidence type="ECO:0000256" key="6">
    <source>
        <dbReference type="ARBA" id="ARBA00022840"/>
    </source>
</evidence>
<dbReference type="InterPro" id="IPR007696">
    <property type="entry name" value="DNA_mismatch_repair_MutS_core"/>
</dbReference>
<protein>
    <recommendedName>
        <fullName evidence="11">DNA mismatch repair protein MSH2</fullName>
    </recommendedName>
    <alternativeName>
        <fullName evidence="3">DNA mismatch repair protein Msh2</fullName>
    </alternativeName>
    <alternativeName>
        <fullName evidence="10">MutS protein homolog 2</fullName>
    </alternativeName>
</protein>
<dbReference type="GO" id="GO:0140664">
    <property type="term" value="F:ATP-dependent DNA damage sensor activity"/>
    <property type="evidence" value="ECO:0007669"/>
    <property type="project" value="InterPro"/>
</dbReference>
<keyword evidence="8 12" id="KW-0234">DNA repair</keyword>
<dbReference type="Pfam" id="PF05192">
    <property type="entry name" value="MutS_III"/>
    <property type="match status" value="1"/>
</dbReference>
<dbReference type="PROSITE" id="PS00486">
    <property type="entry name" value="DNA_MISMATCH_REPAIR_2"/>
    <property type="match status" value="1"/>
</dbReference>
<sequence length="792" mass="88045">MAVQPKQNLSMDSAAEHGFLNFVFSMPEKPDTTFRIFDRSDYYTVHGKDATFAAREVFKTNGVIKYLGSGARKLESVVLSKLNFEAFAKDLLLVRQYRVEVYRNHGKSSKEHDWRIEYKASPGNLSQFEEILFGGGTGAEGSAGVVAVRVATGADGQRVVGVGYVDAAQRTMGVCEFPDNEIFSNLESLLVQLGPKECLLAQGEGNADCNKLREVVERGGVLVSDRKKAEFSSKDMVQDLNRLLRAKRGETAASNTLPELDKQVAMSCLAAVVRFLELLSDESNFNSFSLTTLDLGQYMRLDNAAVKALNLFQASPDDTSRTHSLAGLLNRCRTPQGQRLINQWIKQPLMDRTKIEERLDMVESFVCDPELRHTCQEDLLRRFPDLHRLAKKFHRHSATLQDCYRAYQAVSHIPALVAALERYSGSYQVLLEAMFLSPLRDLLTDFAKYQEMIETTLDMNQIDHHEFLVKASFDPVLSELRDKMDSLDKSMQAVLNSAARELGLDAGKTVKLESNAVLGFYLRVTCKAEKSLRTNKKFTTLDVQKNGVRFTNSKLSSLNEEYTKSREEYEEAQNAIVKEIINIASGYVDPLQALSDVIAQLDAVASFAVASVSAPVPYVRPRLLADGCRRMELLQARHPCMETDPDTAFIPNDITFVQGEKNFYIITGPNMGGKSTFIRQVGVIALMAQIGCFVPCEKAELSVIDSVLARVGAGDSQLKGVSTFMSEMLEIAAILRSATENSLVIIDELGRGTSTYDGFGLAWAISEHIASRISCFCLFATHFHELTVVVVF</sequence>
<dbReference type="Pfam" id="PF00488">
    <property type="entry name" value="MutS_V"/>
    <property type="match status" value="1"/>
</dbReference>
<dbReference type="FunFam" id="3.40.1170.10:FF:000003">
    <property type="entry name" value="DNA mismatch repair protein"/>
    <property type="match status" value="1"/>
</dbReference>
<dbReference type="Pfam" id="PF05188">
    <property type="entry name" value="MutS_II"/>
    <property type="match status" value="1"/>
</dbReference>
<dbReference type="GO" id="GO:0030983">
    <property type="term" value="F:mismatched DNA binding"/>
    <property type="evidence" value="ECO:0007669"/>
    <property type="project" value="InterPro"/>
</dbReference>
<dbReference type="Pfam" id="PF05190">
    <property type="entry name" value="MutS_IV"/>
    <property type="match status" value="1"/>
</dbReference>
<dbReference type="Gene3D" id="3.40.1170.10">
    <property type="entry name" value="DNA repair protein MutS, domain I"/>
    <property type="match status" value="1"/>
</dbReference>
<dbReference type="SMART" id="SM00534">
    <property type="entry name" value="MUTSac"/>
    <property type="match status" value="1"/>
</dbReference>
<dbReference type="GO" id="GO:0005524">
    <property type="term" value="F:ATP binding"/>
    <property type="evidence" value="ECO:0007669"/>
    <property type="project" value="UniProtKB-KW"/>
</dbReference>
<dbReference type="Proteomes" id="UP000694558">
    <property type="component" value="Chromosome 18"/>
</dbReference>
<dbReference type="InterPro" id="IPR007695">
    <property type="entry name" value="DNA_mismatch_repair_MutS-lik_N"/>
</dbReference>
<evidence type="ECO:0000256" key="1">
    <source>
        <dbReference type="ARBA" id="ARBA00004123"/>
    </source>
</evidence>
<dbReference type="FunFam" id="3.30.420.110:FF:000002">
    <property type="entry name" value="DNA mismatch repair protein"/>
    <property type="match status" value="1"/>
</dbReference>
<reference evidence="14" key="2">
    <citation type="submission" date="2025-08" db="UniProtKB">
        <authorList>
            <consortium name="Ensembl"/>
        </authorList>
    </citation>
    <scope>IDENTIFICATION</scope>
</reference>
<gene>
    <name evidence="14" type="primary">msh2</name>
</gene>
<comment type="function">
    <text evidence="12">Component of the post-replicative DNA mismatch repair system (MMR).</text>
</comment>
<evidence type="ECO:0000313" key="15">
    <source>
        <dbReference type="Proteomes" id="UP000694558"/>
    </source>
</evidence>
<evidence type="ECO:0000256" key="11">
    <source>
        <dbReference type="ARBA" id="ARBA00073545"/>
    </source>
</evidence>
<dbReference type="Gene3D" id="1.10.1420.10">
    <property type="match status" value="2"/>
</dbReference>
<dbReference type="InterPro" id="IPR045076">
    <property type="entry name" value="MutS"/>
</dbReference>
<dbReference type="GO" id="GO:0032301">
    <property type="term" value="C:MutSalpha complex"/>
    <property type="evidence" value="ECO:0007669"/>
    <property type="project" value="TreeGrafter"/>
</dbReference>
<dbReference type="InterPro" id="IPR016151">
    <property type="entry name" value="DNA_mismatch_repair_MutS_N"/>
</dbReference>
<evidence type="ECO:0000256" key="8">
    <source>
        <dbReference type="ARBA" id="ARBA00023204"/>
    </source>
</evidence>
<name>A0A8D2ZTF2_SCOMX</name>
<dbReference type="GeneTree" id="ENSGT00550000074867"/>
<evidence type="ECO:0000313" key="14">
    <source>
        <dbReference type="Ensembl" id="ENSSMAP00000007309.2"/>
    </source>
</evidence>
<organism evidence="14 15">
    <name type="scientific">Scophthalmus maximus</name>
    <name type="common">Turbot</name>
    <name type="synonym">Psetta maxima</name>
    <dbReference type="NCBI Taxonomy" id="52904"/>
    <lineage>
        <taxon>Eukaryota</taxon>
        <taxon>Metazoa</taxon>
        <taxon>Chordata</taxon>
        <taxon>Craniata</taxon>
        <taxon>Vertebrata</taxon>
        <taxon>Euteleostomi</taxon>
        <taxon>Actinopterygii</taxon>
        <taxon>Neopterygii</taxon>
        <taxon>Teleostei</taxon>
        <taxon>Neoteleostei</taxon>
        <taxon>Acanthomorphata</taxon>
        <taxon>Carangaria</taxon>
        <taxon>Pleuronectiformes</taxon>
        <taxon>Pleuronectoidei</taxon>
        <taxon>Scophthalmidae</taxon>
        <taxon>Scophthalmus</taxon>
    </lineage>
</organism>
<comment type="similarity">
    <text evidence="2 12">Belongs to the DNA mismatch repair MutS family.</text>
</comment>
<dbReference type="InterPro" id="IPR011184">
    <property type="entry name" value="DNA_mismatch_repair_Msh2"/>
</dbReference>
<dbReference type="GO" id="GO:0006298">
    <property type="term" value="P:mismatch repair"/>
    <property type="evidence" value="ECO:0007669"/>
    <property type="project" value="InterPro"/>
</dbReference>
<dbReference type="InterPro" id="IPR027417">
    <property type="entry name" value="P-loop_NTPase"/>
</dbReference>
<dbReference type="SUPFAM" id="SSF52540">
    <property type="entry name" value="P-loop containing nucleoside triphosphate hydrolases"/>
    <property type="match status" value="1"/>
</dbReference>
<evidence type="ECO:0000256" key="9">
    <source>
        <dbReference type="ARBA" id="ARBA00023242"/>
    </source>
</evidence>
<dbReference type="InterPro" id="IPR036187">
    <property type="entry name" value="DNA_mismatch_repair_MutS_sf"/>
</dbReference>
<comment type="subcellular location">
    <subcellularLocation>
        <location evidence="1">Nucleus</location>
    </subcellularLocation>
</comment>